<evidence type="ECO:0000313" key="2">
    <source>
        <dbReference type="EMBL" id="KZL70488.1"/>
    </source>
</evidence>
<keyword evidence="3" id="KW-1185">Reference proteome</keyword>
<protein>
    <submittedName>
        <fullName evidence="2">Uncharacterized protein</fullName>
    </submittedName>
</protein>
<accession>A0A166SAY6</accession>
<proteinExistence type="predicted"/>
<dbReference type="AlphaFoldDB" id="A0A166SAY6"/>
<sequence length="405" mass="44790">MPAFEPPQMTYKKEKAWIHTAKPGFRNPKILWNDYWQRFNTMAVPILDEDAFFADAIAAANCAENREHLEELLAKKHAERRRDLENVVRDIALSSICLQQQYPSTHTRDAALKIGQTGSLDSFIQFVCGVVFGWKGSEKGEPLTQVSSADDASVVDNEANIQGSSGAQDDALDAGGDPWEHENTFPPELYSPGWDEQVDEVWNSTLWRVAECHDADETSSEHRFQAPLSMDTHHKKSIREGEEENEKERNDMERQYQSQNTSPESPINHGSSFQPRPLSPRPTDSTPADTATPLSKASQSASSPHALQAISPYTSPSSSELSDVQGVDKSYPQAKQDSPARPGPSEQPVGHTQSSGLAAGPVTTRKRSFLHESDGEDVDEGHERRKRRITSIDLGQVMTSVTPAG</sequence>
<evidence type="ECO:0000256" key="1">
    <source>
        <dbReference type="SAM" id="MobiDB-lite"/>
    </source>
</evidence>
<feature type="compositionally biased region" description="Polar residues" evidence="1">
    <location>
        <begin position="255"/>
        <end position="274"/>
    </location>
</feature>
<feature type="region of interest" description="Disordered" evidence="1">
    <location>
        <begin position="216"/>
        <end position="405"/>
    </location>
</feature>
<organism evidence="2 3">
    <name type="scientific">Colletotrichum tofieldiae</name>
    <dbReference type="NCBI Taxonomy" id="708197"/>
    <lineage>
        <taxon>Eukaryota</taxon>
        <taxon>Fungi</taxon>
        <taxon>Dikarya</taxon>
        <taxon>Ascomycota</taxon>
        <taxon>Pezizomycotina</taxon>
        <taxon>Sordariomycetes</taxon>
        <taxon>Hypocreomycetidae</taxon>
        <taxon>Glomerellales</taxon>
        <taxon>Glomerellaceae</taxon>
        <taxon>Colletotrichum</taxon>
        <taxon>Colletotrichum spaethianum species complex</taxon>
    </lineage>
</organism>
<feature type="compositionally biased region" description="Low complexity" evidence="1">
    <location>
        <begin position="311"/>
        <end position="322"/>
    </location>
</feature>
<gene>
    <name evidence="2" type="ORF">CT0861_09588</name>
</gene>
<dbReference type="Proteomes" id="UP000076552">
    <property type="component" value="Unassembled WGS sequence"/>
</dbReference>
<feature type="compositionally biased region" description="Low complexity" evidence="1">
    <location>
        <begin position="281"/>
        <end position="293"/>
    </location>
</feature>
<feature type="compositionally biased region" description="Polar residues" evidence="1">
    <location>
        <begin position="295"/>
        <end position="305"/>
    </location>
</feature>
<feature type="compositionally biased region" description="Low complexity" evidence="1">
    <location>
        <begin position="163"/>
        <end position="177"/>
    </location>
</feature>
<comment type="caution">
    <text evidence="2">The sequence shown here is derived from an EMBL/GenBank/DDBJ whole genome shotgun (WGS) entry which is preliminary data.</text>
</comment>
<evidence type="ECO:0000313" key="3">
    <source>
        <dbReference type="Proteomes" id="UP000076552"/>
    </source>
</evidence>
<dbReference type="EMBL" id="LFIV01000088">
    <property type="protein sequence ID" value="KZL70488.1"/>
    <property type="molecule type" value="Genomic_DNA"/>
</dbReference>
<reference evidence="2 3" key="1">
    <citation type="submission" date="2015-06" db="EMBL/GenBank/DDBJ databases">
        <title>Survival trade-offs in plant roots during colonization by closely related pathogenic and mutualistic fungi.</title>
        <authorList>
            <person name="Hacquard S."/>
            <person name="Kracher B."/>
            <person name="Hiruma K."/>
            <person name="Weinman A."/>
            <person name="Muench P."/>
            <person name="Garrido Oter R."/>
            <person name="Ver Loren van Themaat E."/>
            <person name="Dallerey J.-F."/>
            <person name="Damm U."/>
            <person name="Henrissat B."/>
            <person name="Lespinet O."/>
            <person name="Thon M."/>
            <person name="Kemen E."/>
            <person name="McHardy A.C."/>
            <person name="Schulze-Lefert P."/>
            <person name="O'Connell R.J."/>
        </authorList>
    </citation>
    <scope>NUCLEOTIDE SEQUENCE [LARGE SCALE GENOMIC DNA]</scope>
    <source>
        <strain evidence="2 3">0861</strain>
    </source>
</reference>
<name>A0A166SAY6_9PEZI</name>
<feature type="region of interest" description="Disordered" evidence="1">
    <location>
        <begin position="160"/>
        <end position="192"/>
    </location>
</feature>
<dbReference type="OrthoDB" id="4842920at2759"/>